<dbReference type="SUPFAM" id="SSF53098">
    <property type="entry name" value="Ribonuclease H-like"/>
    <property type="match status" value="1"/>
</dbReference>
<reference evidence="2" key="1">
    <citation type="submission" date="2025-05" db="UniProtKB">
        <authorList>
            <consortium name="RefSeq"/>
        </authorList>
    </citation>
    <scope>NUCLEOTIDE SEQUENCE [LARGE SCALE GENOMIC DNA]</scope>
    <source>
        <strain evidence="2">14028-0561.14</strain>
    </source>
</reference>
<gene>
    <name evidence="3" type="primary">LOC138928755</name>
</gene>
<dbReference type="Proteomes" id="UP001652661">
    <property type="component" value="Chromosome 2L"/>
</dbReference>
<evidence type="ECO:0000256" key="1">
    <source>
        <dbReference type="SAM" id="MobiDB-lite"/>
    </source>
</evidence>
<dbReference type="RefSeq" id="XP_070142431.1">
    <property type="nucleotide sequence ID" value="XM_070286330.1"/>
</dbReference>
<proteinExistence type="predicted"/>
<accession>A0ABM4GI90</accession>
<dbReference type="InterPro" id="IPR036397">
    <property type="entry name" value="RNaseH_sf"/>
</dbReference>
<sequence>MEIQYTAPYTPQQNPTERANRTIKTMVAQYIEDKQTTWDELLPEFNLAINSSISDSTGFSPAFIVQGREPRLPGALYDEHLHSRQRRTAALGDLKEAVNEPETQNLVPSRLDSTEDEQTTEQV</sequence>
<dbReference type="Gene3D" id="3.30.420.10">
    <property type="entry name" value="Ribonuclease H-like superfamily/Ribonuclease H"/>
    <property type="match status" value="1"/>
</dbReference>
<dbReference type="PANTHER" id="PTHR47266">
    <property type="entry name" value="ENDONUCLEASE-RELATED"/>
    <property type="match status" value="1"/>
</dbReference>
<protein>
    <recommendedName>
        <fullName evidence="4">Integrase catalytic domain-containing protein</fullName>
    </recommendedName>
</protein>
<feature type="compositionally biased region" description="Acidic residues" evidence="1">
    <location>
        <begin position="114"/>
        <end position="123"/>
    </location>
</feature>
<evidence type="ECO:0008006" key="4">
    <source>
        <dbReference type="Google" id="ProtNLM"/>
    </source>
</evidence>
<dbReference type="GeneID" id="138928755"/>
<feature type="region of interest" description="Disordered" evidence="1">
    <location>
        <begin position="93"/>
        <end position="123"/>
    </location>
</feature>
<reference evidence="3" key="2">
    <citation type="submission" date="2025-08" db="UniProtKB">
        <authorList>
            <consortium name="RefSeq"/>
        </authorList>
    </citation>
    <scope>IDENTIFICATION</scope>
    <source>
        <strain evidence="3">14028-0561.14</strain>
        <tissue evidence="3">Whole fly</tissue>
    </source>
</reference>
<dbReference type="InterPro" id="IPR052160">
    <property type="entry name" value="Gypsy_RT_Integrase-like"/>
</dbReference>
<evidence type="ECO:0000313" key="3">
    <source>
        <dbReference type="RefSeq" id="XP_070142431.1"/>
    </source>
</evidence>
<keyword evidence="2" id="KW-1185">Reference proteome</keyword>
<organism evidence="2 3">
    <name type="scientific">Drosophila kikkawai</name>
    <name type="common">Fruit fly</name>
    <dbReference type="NCBI Taxonomy" id="30033"/>
    <lineage>
        <taxon>Eukaryota</taxon>
        <taxon>Metazoa</taxon>
        <taxon>Ecdysozoa</taxon>
        <taxon>Arthropoda</taxon>
        <taxon>Hexapoda</taxon>
        <taxon>Insecta</taxon>
        <taxon>Pterygota</taxon>
        <taxon>Neoptera</taxon>
        <taxon>Endopterygota</taxon>
        <taxon>Diptera</taxon>
        <taxon>Brachycera</taxon>
        <taxon>Muscomorpha</taxon>
        <taxon>Ephydroidea</taxon>
        <taxon>Drosophilidae</taxon>
        <taxon>Drosophila</taxon>
        <taxon>Sophophora</taxon>
    </lineage>
</organism>
<name>A0ABM4GI90_DROKI</name>
<evidence type="ECO:0000313" key="2">
    <source>
        <dbReference type="Proteomes" id="UP001652661"/>
    </source>
</evidence>
<dbReference type="InterPro" id="IPR012337">
    <property type="entry name" value="RNaseH-like_sf"/>
</dbReference>